<keyword evidence="2" id="KW-0238">DNA-binding</keyword>
<dbReference type="GO" id="GO:0006355">
    <property type="term" value="P:regulation of DNA-templated transcription"/>
    <property type="evidence" value="ECO:0007669"/>
    <property type="project" value="UniProtKB-ARBA"/>
</dbReference>
<dbReference type="PANTHER" id="PTHR43132">
    <property type="entry name" value="ARSENICAL RESISTANCE OPERON REPRESSOR ARSR-RELATED"/>
    <property type="match status" value="1"/>
</dbReference>
<dbReference type="PROSITE" id="PS50987">
    <property type="entry name" value="HTH_ARSR_2"/>
    <property type="match status" value="1"/>
</dbReference>
<dbReference type="NCBIfam" id="NF033788">
    <property type="entry name" value="HTH_metalloreg"/>
    <property type="match status" value="1"/>
</dbReference>
<dbReference type="PRINTS" id="PR00778">
    <property type="entry name" value="HTHARSR"/>
</dbReference>
<dbReference type="Pfam" id="PF01022">
    <property type="entry name" value="HTH_5"/>
    <property type="match status" value="1"/>
</dbReference>
<evidence type="ECO:0000256" key="2">
    <source>
        <dbReference type="ARBA" id="ARBA00023125"/>
    </source>
</evidence>
<dbReference type="PANTHER" id="PTHR43132:SF2">
    <property type="entry name" value="ARSENICAL RESISTANCE OPERON REPRESSOR ARSR-RELATED"/>
    <property type="match status" value="1"/>
</dbReference>
<dbReference type="SMART" id="SM00418">
    <property type="entry name" value="HTH_ARSR"/>
    <property type="match status" value="1"/>
</dbReference>
<sequence>MALSNSDREFMQDGAAKAAVLLRAIGNENRLLVLCLLIEKGDMSVGALLEHIPLSQSALSQHLAKMREEGLISYRRESQTLYYRIENQDVEKIVATLKGIFCPS</sequence>
<evidence type="ECO:0000259" key="4">
    <source>
        <dbReference type="PROSITE" id="PS50987"/>
    </source>
</evidence>
<protein>
    <submittedName>
        <fullName evidence="5">Transcriptional regulator</fullName>
    </submittedName>
</protein>
<dbReference type="InterPro" id="IPR036388">
    <property type="entry name" value="WH-like_DNA-bd_sf"/>
</dbReference>
<evidence type="ECO:0000313" key="5">
    <source>
        <dbReference type="EMBL" id="POE27048.1"/>
    </source>
</evidence>
<dbReference type="AlphaFoldDB" id="A0ABD6VQS8"/>
<dbReference type="CDD" id="cd00090">
    <property type="entry name" value="HTH_ARSR"/>
    <property type="match status" value="1"/>
</dbReference>
<keyword evidence="1" id="KW-0805">Transcription regulation</keyword>
<name>A0ABD6VQS8_9GAMM</name>
<dbReference type="InterPro" id="IPR011991">
    <property type="entry name" value="ArsR-like_HTH"/>
</dbReference>
<organism evidence="5 6">
    <name type="scientific">Pectobacterium odoriferum</name>
    <dbReference type="NCBI Taxonomy" id="78398"/>
    <lineage>
        <taxon>Bacteria</taxon>
        <taxon>Pseudomonadati</taxon>
        <taxon>Pseudomonadota</taxon>
        <taxon>Gammaproteobacteria</taxon>
        <taxon>Enterobacterales</taxon>
        <taxon>Pectobacteriaceae</taxon>
        <taxon>Pectobacterium</taxon>
    </lineage>
</organism>
<evidence type="ECO:0000313" key="6">
    <source>
        <dbReference type="Proteomes" id="UP000237274"/>
    </source>
</evidence>
<gene>
    <name evidence="5" type="ORF">BV926_08675</name>
</gene>
<evidence type="ECO:0000256" key="3">
    <source>
        <dbReference type="ARBA" id="ARBA00023163"/>
    </source>
</evidence>
<dbReference type="InterPro" id="IPR051011">
    <property type="entry name" value="Metal_resp_trans_reg"/>
</dbReference>
<dbReference type="RefSeq" id="WP_103162260.1">
    <property type="nucleotide sequence ID" value="NZ_MTAH01000004.1"/>
</dbReference>
<evidence type="ECO:0000256" key="1">
    <source>
        <dbReference type="ARBA" id="ARBA00023015"/>
    </source>
</evidence>
<reference evidence="5 6" key="1">
    <citation type="submission" date="2017-01" db="EMBL/GenBank/DDBJ databases">
        <title>Comparative Genomics of 38 Pectobacterium strains comprising three species revealed the characteristics of Pectobacterium carotovorum.</title>
        <authorList>
            <person name="Xie H."/>
            <person name="Ma Y."/>
            <person name="Li X."/>
        </authorList>
    </citation>
    <scope>NUCLEOTIDE SEQUENCE [LARGE SCALE GENOMIC DNA]</scope>
    <source>
        <strain evidence="5 6">Q142</strain>
    </source>
</reference>
<dbReference type="EMBL" id="MTAO01000004">
    <property type="protein sequence ID" value="POE27048.1"/>
    <property type="molecule type" value="Genomic_DNA"/>
</dbReference>
<keyword evidence="3" id="KW-0804">Transcription</keyword>
<dbReference type="Proteomes" id="UP000237274">
    <property type="component" value="Unassembled WGS sequence"/>
</dbReference>
<dbReference type="SUPFAM" id="SSF46785">
    <property type="entry name" value="Winged helix' DNA-binding domain"/>
    <property type="match status" value="1"/>
</dbReference>
<accession>A0ABD6VQS8</accession>
<dbReference type="InterPro" id="IPR036390">
    <property type="entry name" value="WH_DNA-bd_sf"/>
</dbReference>
<feature type="domain" description="HTH arsR-type" evidence="4">
    <location>
        <begin position="10"/>
        <end position="104"/>
    </location>
</feature>
<dbReference type="Gene3D" id="1.10.10.10">
    <property type="entry name" value="Winged helix-like DNA-binding domain superfamily/Winged helix DNA-binding domain"/>
    <property type="match status" value="1"/>
</dbReference>
<dbReference type="GO" id="GO:0003677">
    <property type="term" value="F:DNA binding"/>
    <property type="evidence" value="ECO:0007669"/>
    <property type="project" value="UniProtKB-KW"/>
</dbReference>
<dbReference type="InterPro" id="IPR001845">
    <property type="entry name" value="HTH_ArsR_DNA-bd_dom"/>
</dbReference>
<proteinExistence type="predicted"/>
<comment type="caution">
    <text evidence="5">The sequence shown here is derived from an EMBL/GenBank/DDBJ whole genome shotgun (WGS) entry which is preliminary data.</text>
</comment>